<dbReference type="Pfam" id="PF00266">
    <property type="entry name" value="Aminotran_5"/>
    <property type="match status" value="1"/>
</dbReference>
<dbReference type="Proteomes" id="UP000324760">
    <property type="component" value="Chromosome"/>
</dbReference>
<dbReference type="GO" id="GO:0006534">
    <property type="term" value="P:cysteine metabolic process"/>
    <property type="evidence" value="ECO:0007669"/>
    <property type="project" value="InterPro"/>
</dbReference>
<feature type="domain" description="Aminotransferase class V" evidence="7">
    <location>
        <begin position="24"/>
        <end position="394"/>
    </location>
</feature>
<dbReference type="GO" id="GO:0031071">
    <property type="term" value="F:cysteine desulfurase activity"/>
    <property type="evidence" value="ECO:0007669"/>
    <property type="project" value="UniProtKB-EC"/>
</dbReference>
<dbReference type="PANTHER" id="PTHR43586:SF8">
    <property type="entry name" value="CYSTEINE DESULFURASE 1, CHLOROPLASTIC"/>
    <property type="match status" value="1"/>
</dbReference>
<dbReference type="InterPro" id="IPR015421">
    <property type="entry name" value="PyrdxlP-dep_Trfase_major"/>
</dbReference>
<dbReference type="Gene3D" id="3.40.640.10">
    <property type="entry name" value="Type I PLP-dependent aspartate aminotransferase-like (Major domain)"/>
    <property type="match status" value="1"/>
</dbReference>
<dbReference type="PANTHER" id="PTHR43586">
    <property type="entry name" value="CYSTEINE DESULFURASE"/>
    <property type="match status" value="1"/>
</dbReference>
<dbReference type="InterPro" id="IPR020578">
    <property type="entry name" value="Aminotrans_V_PyrdxlP_BS"/>
</dbReference>
<dbReference type="PROSITE" id="PS00595">
    <property type="entry name" value="AA_TRANSFER_CLASS_5"/>
    <property type="match status" value="1"/>
</dbReference>
<comment type="similarity">
    <text evidence="2">Belongs to the class-V pyridoxal-phosphate-dependent aminotransferase family. Csd subfamily.</text>
</comment>
<feature type="domain" description="Fe-S metabolism associated" evidence="8">
    <location>
        <begin position="434"/>
        <end position="552"/>
    </location>
</feature>
<evidence type="ECO:0000259" key="8">
    <source>
        <dbReference type="Pfam" id="PF02657"/>
    </source>
</evidence>
<dbReference type="Pfam" id="PF02657">
    <property type="entry name" value="SufE"/>
    <property type="match status" value="1"/>
</dbReference>
<keyword evidence="5" id="KW-0663">Pyridoxal phosphate</keyword>
<dbReference type="AlphaFoldDB" id="A0A5P1RAB6"/>
<evidence type="ECO:0000256" key="3">
    <source>
        <dbReference type="ARBA" id="ARBA00012239"/>
    </source>
</evidence>
<evidence type="ECO:0000259" key="7">
    <source>
        <dbReference type="Pfam" id="PF00266"/>
    </source>
</evidence>
<dbReference type="NCBIfam" id="TIGR01979">
    <property type="entry name" value="sufS"/>
    <property type="match status" value="1"/>
</dbReference>
<evidence type="ECO:0000313" key="10">
    <source>
        <dbReference type="Proteomes" id="UP000324760"/>
    </source>
</evidence>
<evidence type="ECO:0000256" key="2">
    <source>
        <dbReference type="ARBA" id="ARBA00010447"/>
    </source>
</evidence>
<evidence type="ECO:0000313" key="9">
    <source>
        <dbReference type="EMBL" id="QEQ96594.1"/>
    </source>
</evidence>
<dbReference type="InterPro" id="IPR003808">
    <property type="entry name" value="Fe-S_metab-assoc_dom"/>
</dbReference>
<dbReference type="InterPro" id="IPR015422">
    <property type="entry name" value="PyrdxlP-dep_Trfase_small"/>
</dbReference>
<keyword evidence="4" id="KW-0808">Transferase</keyword>
<dbReference type="EMBL" id="CP043869">
    <property type="protein sequence ID" value="QEQ96594.1"/>
    <property type="molecule type" value="Genomic_DNA"/>
</dbReference>
<comment type="catalytic activity">
    <reaction evidence="6">
        <text>(sulfur carrier)-H + L-cysteine = (sulfur carrier)-SH + L-alanine</text>
        <dbReference type="Rhea" id="RHEA:43892"/>
        <dbReference type="Rhea" id="RHEA-COMP:14737"/>
        <dbReference type="Rhea" id="RHEA-COMP:14739"/>
        <dbReference type="ChEBI" id="CHEBI:29917"/>
        <dbReference type="ChEBI" id="CHEBI:35235"/>
        <dbReference type="ChEBI" id="CHEBI:57972"/>
        <dbReference type="ChEBI" id="CHEBI:64428"/>
        <dbReference type="EC" id="2.8.1.7"/>
    </reaction>
</comment>
<organism evidence="9 10">
    <name type="scientific">Neptunomonas concharum</name>
    <dbReference type="NCBI Taxonomy" id="1031538"/>
    <lineage>
        <taxon>Bacteria</taxon>
        <taxon>Pseudomonadati</taxon>
        <taxon>Pseudomonadota</taxon>
        <taxon>Gammaproteobacteria</taxon>
        <taxon>Oceanospirillales</taxon>
        <taxon>Oceanospirillaceae</taxon>
        <taxon>Neptunomonas</taxon>
    </lineage>
</organism>
<dbReference type="KEGG" id="ncu:F0U83_07650"/>
<evidence type="ECO:0000256" key="5">
    <source>
        <dbReference type="ARBA" id="ARBA00022898"/>
    </source>
</evidence>
<dbReference type="Gene3D" id="3.90.1150.10">
    <property type="entry name" value="Aspartate Aminotransferase, domain 1"/>
    <property type="match status" value="1"/>
</dbReference>
<evidence type="ECO:0000256" key="1">
    <source>
        <dbReference type="ARBA" id="ARBA00001933"/>
    </source>
</evidence>
<dbReference type="SUPFAM" id="SSF82649">
    <property type="entry name" value="SufE/NifU"/>
    <property type="match status" value="1"/>
</dbReference>
<sequence>MFDPKKIRRDFPILSSRVHGEPLVYLDNAATTQKPRQVIEALSRYYKLYNSNVHRGSHSLSNQSTALFESARDEVADFIGASSPKEIIWTRGATEAANLVAYSYADAVLCAGDTILVSVLEHHANFVPWQQIALRKSASVVPIPLGADLTIDLEKLQQLLAEHQPKIVAVTHVSNALGVINPIKDITQLAKSFGATVVVDGAQAIAHEPVDVHELGCDFYFFSAHKCYGPTGIGVLWGREALLEQMPPWQFGGEMIESVSFEKTTFNTLPFKLEAGTPPIAEAIGFAQALTYLNSLDRPAASLHEKSLRTLAIKRLSEIEGVRLIGVDADNVGILSFSVDQVHHQDLAMMLDQSGIAVRSGHHCTMPLMTYLGVSGTLRASFALYNTEEEVERFALCLKEAVTALTETTSKHPEAGSATITFISPDLSELTVTLQSASNWQARLATLQQWAEQLPHLPDTLRQPERLVRGCESLVWLHSEQTDERFWHFAIDSDARIMRGLAYLLLAAFQGKTSKEIHSFDVSALLSICQLNQFLSPSRTNGVYAMVDAIKTITKGTSL</sequence>
<protein>
    <recommendedName>
        <fullName evidence="3">cysteine desulfurase</fullName>
        <ecNumber evidence="3">2.8.1.7</ecNumber>
    </recommendedName>
</protein>
<reference evidence="9 10" key="1">
    <citation type="journal article" date="2019" name="Biochem. Eng. J.">
        <title>Metabolic engineering of the marine bacteria Neptunomonas concharum for the production of acetoin and meso-2,3-butanediol from acetate.</title>
        <authorList>
            <person name="Li W."/>
            <person name="Pu N."/>
            <person name="Liu C.-X."/>
            <person name="Yuan Q.-P."/>
            <person name="Li Z.-J."/>
        </authorList>
    </citation>
    <scope>NUCLEOTIDE SEQUENCE [LARGE SCALE GENOMIC DNA]</scope>
    <source>
        <strain evidence="9 10">JCM17730</strain>
    </source>
</reference>
<dbReference type="SUPFAM" id="SSF53383">
    <property type="entry name" value="PLP-dependent transferases"/>
    <property type="match status" value="1"/>
</dbReference>
<dbReference type="InterPro" id="IPR015424">
    <property type="entry name" value="PyrdxlP-dep_Trfase"/>
</dbReference>
<keyword evidence="10" id="KW-1185">Reference proteome</keyword>
<accession>A0A5P1RAB6</accession>
<dbReference type="OrthoDB" id="9808002at2"/>
<dbReference type="EC" id="2.8.1.7" evidence="3"/>
<dbReference type="InterPro" id="IPR000192">
    <property type="entry name" value="Aminotrans_V_dom"/>
</dbReference>
<dbReference type="Gene3D" id="3.90.1010.10">
    <property type="match status" value="1"/>
</dbReference>
<comment type="cofactor">
    <cofactor evidence="1">
        <name>pyridoxal 5'-phosphate</name>
        <dbReference type="ChEBI" id="CHEBI:597326"/>
    </cofactor>
</comment>
<dbReference type="GO" id="GO:0030170">
    <property type="term" value="F:pyridoxal phosphate binding"/>
    <property type="evidence" value="ECO:0007669"/>
    <property type="project" value="InterPro"/>
</dbReference>
<evidence type="ECO:0000256" key="4">
    <source>
        <dbReference type="ARBA" id="ARBA00022679"/>
    </source>
</evidence>
<evidence type="ECO:0000256" key="6">
    <source>
        <dbReference type="ARBA" id="ARBA00050776"/>
    </source>
</evidence>
<gene>
    <name evidence="9" type="primary">sufS</name>
    <name evidence="9" type="ORF">F0U83_07650</name>
</gene>
<dbReference type="RefSeq" id="WP_138987205.1">
    <property type="nucleotide sequence ID" value="NZ_CP043869.1"/>
</dbReference>
<dbReference type="InterPro" id="IPR010970">
    <property type="entry name" value="Cys_dSase_SufS"/>
</dbReference>
<dbReference type="CDD" id="cd06453">
    <property type="entry name" value="SufS_like"/>
    <property type="match status" value="1"/>
</dbReference>
<name>A0A5P1RAB6_9GAMM</name>
<proteinExistence type="inferred from homology"/>